<organism evidence="1 2">
    <name type="scientific">Sporisorium scitamineum</name>
    <dbReference type="NCBI Taxonomy" id="49012"/>
    <lineage>
        <taxon>Eukaryota</taxon>
        <taxon>Fungi</taxon>
        <taxon>Dikarya</taxon>
        <taxon>Basidiomycota</taxon>
        <taxon>Ustilaginomycotina</taxon>
        <taxon>Ustilaginomycetes</taxon>
        <taxon>Ustilaginales</taxon>
        <taxon>Ustilaginaceae</taxon>
        <taxon>Sporisorium</taxon>
    </lineage>
</organism>
<dbReference type="AlphaFoldDB" id="A0A0F7S100"/>
<accession>A0A0F7S100</accession>
<dbReference type="Proteomes" id="UP000242770">
    <property type="component" value="Unassembled WGS sequence"/>
</dbReference>
<gene>
    <name evidence="1" type="primary">SSCI63920.1</name>
</gene>
<dbReference type="EMBL" id="CCFA01003803">
    <property type="protein sequence ID" value="CDS01333.1"/>
    <property type="molecule type" value="Genomic_DNA"/>
</dbReference>
<name>A0A0F7S100_9BASI</name>
<proteinExistence type="predicted"/>
<protein>
    <submittedName>
        <fullName evidence="1">Uncharacterized protein</fullName>
    </submittedName>
</protein>
<evidence type="ECO:0000313" key="1">
    <source>
        <dbReference type="EMBL" id="CDS01333.1"/>
    </source>
</evidence>
<keyword evidence="2" id="KW-1185">Reference proteome</keyword>
<reference evidence="2" key="1">
    <citation type="submission" date="2014-06" db="EMBL/GenBank/DDBJ databases">
        <authorList>
            <person name="Berkman P.J."/>
        </authorList>
    </citation>
    <scope>NUCLEOTIDE SEQUENCE [LARGE SCALE GENOMIC DNA]</scope>
</reference>
<sequence>MGHKTAFQSATNESASVAVEGSCIDARQFRNSDVFPNHWFSIWDVHLGIGDL</sequence>
<evidence type="ECO:0000313" key="2">
    <source>
        <dbReference type="Proteomes" id="UP000242770"/>
    </source>
</evidence>